<dbReference type="EMBL" id="CADEBD010000422">
    <property type="protein sequence ID" value="CAB3255103.1"/>
    <property type="molecule type" value="Genomic_DNA"/>
</dbReference>
<evidence type="ECO:0000256" key="1">
    <source>
        <dbReference type="SAM" id="MobiDB-lite"/>
    </source>
</evidence>
<organism evidence="3 5">
    <name type="scientific">Arctia plantaginis</name>
    <name type="common">Wood tiger moth</name>
    <name type="synonym">Phalaena plantaginis</name>
    <dbReference type="NCBI Taxonomy" id="874455"/>
    <lineage>
        <taxon>Eukaryota</taxon>
        <taxon>Metazoa</taxon>
        <taxon>Ecdysozoa</taxon>
        <taxon>Arthropoda</taxon>
        <taxon>Hexapoda</taxon>
        <taxon>Insecta</taxon>
        <taxon>Pterygota</taxon>
        <taxon>Neoptera</taxon>
        <taxon>Endopterygota</taxon>
        <taxon>Lepidoptera</taxon>
        <taxon>Glossata</taxon>
        <taxon>Ditrysia</taxon>
        <taxon>Noctuoidea</taxon>
        <taxon>Erebidae</taxon>
        <taxon>Arctiinae</taxon>
        <taxon>Arctia</taxon>
    </lineage>
</organism>
<reference evidence="4 5" key="1">
    <citation type="submission" date="2020-04" db="EMBL/GenBank/DDBJ databases">
        <authorList>
            <person name="Wallbank WR R."/>
            <person name="Pardo Diaz C."/>
            <person name="Kozak K."/>
            <person name="Martin S."/>
            <person name="Jiggins C."/>
            <person name="Moest M."/>
            <person name="Warren A I."/>
            <person name="Byers J.R.P. K."/>
            <person name="Montejo-Kovacevich G."/>
            <person name="Yen C E."/>
        </authorList>
    </citation>
    <scope>NUCLEOTIDE SEQUENCE [LARGE SCALE GENOMIC DNA]</scope>
</reference>
<comment type="caution">
    <text evidence="3">The sequence shown here is derived from an EMBL/GenBank/DDBJ whole genome shotgun (WGS) entry which is preliminary data.</text>
</comment>
<dbReference type="EMBL" id="CADEBC010000528">
    <property type="protein sequence ID" value="CAB3246663.1"/>
    <property type="molecule type" value="Genomic_DNA"/>
</dbReference>
<proteinExistence type="predicted"/>
<name>A0A8S1B8A3_ARCPL</name>
<protein>
    <submittedName>
        <fullName evidence="3">Uncharacterized protein</fullName>
    </submittedName>
</protein>
<dbReference type="Proteomes" id="UP000494256">
    <property type="component" value="Unassembled WGS sequence"/>
</dbReference>
<sequence length="95" mass="9787">MSACGVRPDAAPGSLRWALGGAGRVSSVARSSAGGTAAHPVLRPRSRAAGDREHREPPPTPPAAARRSPLAPRPPLAPRSDALQVRGDQSARAER</sequence>
<feature type="region of interest" description="Disordered" evidence="1">
    <location>
        <begin position="23"/>
        <end position="95"/>
    </location>
</feature>
<keyword evidence="4" id="KW-1185">Reference proteome</keyword>
<dbReference type="Proteomes" id="UP000494106">
    <property type="component" value="Unassembled WGS sequence"/>
</dbReference>
<dbReference type="AlphaFoldDB" id="A0A8S1B8A3"/>
<accession>A0A8S1B8A3</accession>
<feature type="compositionally biased region" description="Low complexity" evidence="1">
    <location>
        <begin position="24"/>
        <end position="38"/>
    </location>
</feature>
<feature type="compositionally biased region" description="Basic and acidic residues" evidence="1">
    <location>
        <begin position="48"/>
        <end position="57"/>
    </location>
</feature>
<evidence type="ECO:0000313" key="5">
    <source>
        <dbReference type="Proteomes" id="UP000494256"/>
    </source>
</evidence>
<gene>
    <name evidence="2" type="ORF">APLA_LOCUS10951</name>
    <name evidence="3" type="ORF">APLA_LOCUS15178</name>
</gene>
<evidence type="ECO:0000313" key="4">
    <source>
        <dbReference type="Proteomes" id="UP000494106"/>
    </source>
</evidence>
<evidence type="ECO:0000313" key="3">
    <source>
        <dbReference type="EMBL" id="CAB3255103.1"/>
    </source>
</evidence>
<evidence type="ECO:0000313" key="2">
    <source>
        <dbReference type="EMBL" id="CAB3246663.1"/>
    </source>
</evidence>